<dbReference type="PANTHER" id="PTHR43278:SF4">
    <property type="entry name" value="NAD(P)H-DEPENDENT FMN-CONTAINING OXIDOREDUCTASE YWQN-RELATED"/>
    <property type="match status" value="1"/>
</dbReference>
<evidence type="ECO:0000313" key="4">
    <source>
        <dbReference type="EMBL" id="MBC8610779.1"/>
    </source>
</evidence>
<dbReference type="Pfam" id="PF03358">
    <property type="entry name" value="FMN_red"/>
    <property type="match status" value="1"/>
</dbReference>
<keyword evidence="1" id="KW-0285">Flavoprotein</keyword>
<dbReference type="InterPro" id="IPR051796">
    <property type="entry name" value="ISF_SsuE-like"/>
</dbReference>
<reference evidence="4" key="1">
    <citation type="submission" date="2020-08" db="EMBL/GenBank/DDBJ databases">
        <title>Genome public.</title>
        <authorList>
            <person name="Liu C."/>
            <person name="Sun Q."/>
        </authorList>
    </citation>
    <scope>NUCLEOTIDE SEQUENCE</scope>
    <source>
        <strain evidence="4">NSJ-15</strain>
    </source>
</reference>
<keyword evidence="5" id="KW-1185">Reference proteome</keyword>
<evidence type="ECO:0000313" key="5">
    <source>
        <dbReference type="Proteomes" id="UP000632659"/>
    </source>
</evidence>
<dbReference type="SUPFAM" id="SSF52218">
    <property type="entry name" value="Flavoproteins"/>
    <property type="match status" value="1"/>
</dbReference>
<organism evidence="4 5">
    <name type="scientific">Massiliimalia timonensis</name>
    <dbReference type="NCBI Taxonomy" id="1987501"/>
    <lineage>
        <taxon>Bacteria</taxon>
        <taxon>Bacillati</taxon>
        <taxon>Bacillota</taxon>
        <taxon>Clostridia</taxon>
        <taxon>Eubacteriales</taxon>
        <taxon>Oscillospiraceae</taxon>
        <taxon>Massiliimalia</taxon>
    </lineage>
</organism>
<name>A0A8J6TQ15_9FIRM</name>
<dbReference type="Gene3D" id="3.40.50.360">
    <property type="match status" value="1"/>
</dbReference>
<evidence type="ECO:0000259" key="3">
    <source>
        <dbReference type="Pfam" id="PF03358"/>
    </source>
</evidence>
<dbReference type="InterPro" id="IPR029039">
    <property type="entry name" value="Flavoprotein-like_sf"/>
</dbReference>
<comment type="caution">
    <text evidence="4">The sequence shown here is derived from an EMBL/GenBank/DDBJ whole genome shotgun (WGS) entry which is preliminary data.</text>
</comment>
<dbReference type="InterPro" id="IPR005025">
    <property type="entry name" value="FMN_Rdtase-like_dom"/>
</dbReference>
<dbReference type="EMBL" id="JACRTL010000003">
    <property type="protein sequence ID" value="MBC8610779.1"/>
    <property type="molecule type" value="Genomic_DNA"/>
</dbReference>
<dbReference type="GO" id="GO:0016491">
    <property type="term" value="F:oxidoreductase activity"/>
    <property type="evidence" value="ECO:0007669"/>
    <property type="project" value="InterPro"/>
</dbReference>
<evidence type="ECO:0000256" key="2">
    <source>
        <dbReference type="ARBA" id="ARBA00022643"/>
    </source>
</evidence>
<dbReference type="Proteomes" id="UP000632659">
    <property type="component" value="Unassembled WGS sequence"/>
</dbReference>
<protein>
    <submittedName>
        <fullName evidence="4">Flavodoxin family protein</fullName>
    </submittedName>
</protein>
<feature type="domain" description="NADPH-dependent FMN reductase-like" evidence="3">
    <location>
        <begin position="1"/>
        <end position="157"/>
    </location>
</feature>
<gene>
    <name evidence="4" type="ORF">H8702_06530</name>
</gene>
<dbReference type="AlphaFoldDB" id="A0A8J6TQ15"/>
<dbReference type="RefSeq" id="WP_154825569.1">
    <property type="nucleotide sequence ID" value="NZ_JACRTL010000003.1"/>
</dbReference>
<dbReference type="PANTHER" id="PTHR43278">
    <property type="entry name" value="NAD(P)H-DEPENDENT FMN-CONTAINING OXIDOREDUCTASE YWQN-RELATED"/>
    <property type="match status" value="1"/>
</dbReference>
<evidence type="ECO:0000256" key="1">
    <source>
        <dbReference type="ARBA" id="ARBA00022630"/>
    </source>
</evidence>
<keyword evidence="2" id="KW-0288">FMN</keyword>
<accession>A0A8J6TQ15</accession>
<sequence>MKVLLVNGSSKKKGCTATALAEVEQELNREGIETVWFHVGSQTVRGCIGCEQCHKARKGECVFGDEDGVNELISLAEECDGFVFGSPVHFAALSGSITSLLDRVFYASSKSFYYKPAACLVSCRRAGSTAALEQLLKYPSFARMPVVSSQYWNMVHGNTPDEVRQDLEGLQIMRTLGRNMAWLLQCIQAGKKAGVSYPEQEKRVATNFIR</sequence>
<proteinExistence type="predicted"/>